<evidence type="ECO:0000313" key="8">
    <source>
        <dbReference type="EMBL" id="PTL58530.1"/>
    </source>
</evidence>
<dbReference type="InterPro" id="IPR014284">
    <property type="entry name" value="RNA_pol_sigma-70_dom"/>
</dbReference>
<feature type="compositionally biased region" description="Basic and acidic residues" evidence="5">
    <location>
        <begin position="365"/>
        <end position="380"/>
    </location>
</feature>
<dbReference type="InterPro" id="IPR007627">
    <property type="entry name" value="RNA_pol_sigma70_r2"/>
</dbReference>
<keyword evidence="2" id="KW-0805">Transcription regulation</keyword>
<reference evidence="8 9" key="1">
    <citation type="submission" date="2018-03" db="EMBL/GenBank/DDBJ databases">
        <title>Aquarubrobacter algicola gen. nov., sp. nov., a novel actinobacterium isolated from shallow eutrophic lake during the end of cyanobacterial harmful algal blooms.</title>
        <authorList>
            <person name="Chun S.J."/>
        </authorList>
    </citation>
    <scope>NUCLEOTIDE SEQUENCE [LARGE SCALE GENOMIC DNA]</scope>
    <source>
        <strain evidence="8 9">Seoho-28</strain>
    </source>
</reference>
<dbReference type="NCBIfam" id="TIGR02937">
    <property type="entry name" value="sigma70-ECF"/>
    <property type="match status" value="1"/>
</dbReference>
<feature type="domain" description="RNA polymerase sigma factor 70 region 4 type 2" evidence="7">
    <location>
        <begin position="129"/>
        <end position="180"/>
    </location>
</feature>
<dbReference type="RefSeq" id="WP_107566968.1">
    <property type="nucleotide sequence ID" value="NZ_PYYB01000001.1"/>
</dbReference>
<dbReference type="InterPro" id="IPR036388">
    <property type="entry name" value="WH-like_DNA-bd_sf"/>
</dbReference>
<feature type="region of interest" description="Disordered" evidence="5">
    <location>
        <begin position="302"/>
        <end position="530"/>
    </location>
</feature>
<feature type="compositionally biased region" description="Basic and acidic residues" evidence="5">
    <location>
        <begin position="389"/>
        <end position="398"/>
    </location>
</feature>
<dbReference type="EMBL" id="PYYB01000001">
    <property type="protein sequence ID" value="PTL58530.1"/>
    <property type="molecule type" value="Genomic_DNA"/>
</dbReference>
<dbReference type="InterPro" id="IPR013249">
    <property type="entry name" value="RNA_pol_sigma70_r4_t2"/>
</dbReference>
<organism evidence="8 9">
    <name type="scientific">Paraconexibacter algicola</name>
    <dbReference type="NCBI Taxonomy" id="2133960"/>
    <lineage>
        <taxon>Bacteria</taxon>
        <taxon>Bacillati</taxon>
        <taxon>Actinomycetota</taxon>
        <taxon>Thermoleophilia</taxon>
        <taxon>Solirubrobacterales</taxon>
        <taxon>Paraconexibacteraceae</taxon>
        <taxon>Paraconexibacter</taxon>
    </lineage>
</organism>
<keyword evidence="4" id="KW-0804">Transcription</keyword>
<dbReference type="PANTHER" id="PTHR43133:SF51">
    <property type="entry name" value="RNA POLYMERASE SIGMA FACTOR"/>
    <property type="match status" value="1"/>
</dbReference>
<dbReference type="SUPFAM" id="SSF88946">
    <property type="entry name" value="Sigma2 domain of RNA polymerase sigma factors"/>
    <property type="match status" value="1"/>
</dbReference>
<feature type="domain" description="RNA polymerase sigma-70 region 2" evidence="6">
    <location>
        <begin position="30"/>
        <end position="96"/>
    </location>
</feature>
<evidence type="ECO:0008006" key="10">
    <source>
        <dbReference type="Google" id="ProtNLM"/>
    </source>
</evidence>
<evidence type="ECO:0000313" key="9">
    <source>
        <dbReference type="Proteomes" id="UP000240739"/>
    </source>
</evidence>
<keyword evidence="9" id="KW-1185">Reference proteome</keyword>
<evidence type="ECO:0000256" key="2">
    <source>
        <dbReference type="ARBA" id="ARBA00023015"/>
    </source>
</evidence>
<dbReference type="InterPro" id="IPR013325">
    <property type="entry name" value="RNA_pol_sigma_r2"/>
</dbReference>
<dbReference type="GO" id="GO:0006352">
    <property type="term" value="P:DNA-templated transcription initiation"/>
    <property type="evidence" value="ECO:0007669"/>
    <property type="project" value="InterPro"/>
</dbReference>
<accession>A0A2T4UH20</accession>
<evidence type="ECO:0000256" key="4">
    <source>
        <dbReference type="ARBA" id="ARBA00023163"/>
    </source>
</evidence>
<evidence type="ECO:0000259" key="7">
    <source>
        <dbReference type="Pfam" id="PF08281"/>
    </source>
</evidence>
<dbReference type="Gene3D" id="1.10.10.10">
    <property type="entry name" value="Winged helix-like DNA-binding domain superfamily/Winged helix DNA-binding domain"/>
    <property type="match status" value="1"/>
</dbReference>
<comment type="caution">
    <text evidence="8">The sequence shown here is derived from an EMBL/GenBank/DDBJ whole genome shotgun (WGS) entry which is preliminary data.</text>
</comment>
<sequence>MTPVRLLRATGDDALARRASRGDHEAFGVLFSRYQLRLELYCRSILRHDEDARDATQNAMTKAFLALDGREQDVAVRAWLFRIAHNESISLMRRRRPTAELAEELTESGAAGCAPAPAETVELREDLAALLEGIRGLPPRARQALLLRELADLDYASVGTVLGISAGGARQAVFEARTALQADRAGREAPCESIRRELSEADHRRRPARHVRGHLRGCACCRDWSTALDTRRQRLSVLPGAAGLAGGSLWGWLSGALGVGASGTAGAVGTSFGGGLALNGKAVAALAAVAAGATPVAVHEVERRAAPSPAETRAATSGAPASPADGATAAVARPATATPVRTALRTTAAPRTLAPVAATGTAAPTRDRDATPRPEADPDGRGTAQDRPAGSRRDRDAWSGDAPLGADAESDGAHVAGPGWSGPSARRDGARRGDDTTTPTPDATADDERPTSPTGAARPAGQRPARGPGAGRRPAATTTEATAGTDTAPATTTTDAAPATAPTQPAADADADADGDDASATADPATEETP</sequence>
<dbReference type="Pfam" id="PF04542">
    <property type="entry name" value="Sigma70_r2"/>
    <property type="match status" value="1"/>
</dbReference>
<feature type="compositionally biased region" description="Basic and acidic residues" evidence="5">
    <location>
        <begin position="425"/>
        <end position="435"/>
    </location>
</feature>
<dbReference type="Proteomes" id="UP000240739">
    <property type="component" value="Unassembled WGS sequence"/>
</dbReference>
<dbReference type="PANTHER" id="PTHR43133">
    <property type="entry name" value="RNA POLYMERASE ECF-TYPE SIGMA FACTO"/>
    <property type="match status" value="1"/>
</dbReference>
<dbReference type="Gene3D" id="1.10.1740.10">
    <property type="match status" value="1"/>
</dbReference>
<evidence type="ECO:0000256" key="3">
    <source>
        <dbReference type="ARBA" id="ARBA00023082"/>
    </source>
</evidence>
<dbReference type="InterPro" id="IPR013324">
    <property type="entry name" value="RNA_pol_sigma_r3/r4-like"/>
</dbReference>
<dbReference type="GO" id="GO:0003677">
    <property type="term" value="F:DNA binding"/>
    <property type="evidence" value="ECO:0007669"/>
    <property type="project" value="InterPro"/>
</dbReference>
<evidence type="ECO:0000259" key="6">
    <source>
        <dbReference type="Pfam" id="PF04542"/>
    </source>
</evidence>
<feature type="compositionally biased region" description="Low complexity" evidence="5">
    <location>
        <begin position="451"/>
        <end position="508"/>
    </location>
</feature>
<comment type="similarity">
    <text evidence="1">Belongs to the sigma-70 factor family. ECF subfamily.</text>
</comment>
<dbReference type="OrthoDB" id="9797134at2"/>
<keyword evidence="3" id="KW-0731">Sigma factor</keyword>
<dbReference type="GO" id="GO:0016987">
    <property type="term" value="F:sigma factor activity"/>
    <property type="evidence" value="ECO:0007669"/>
    <property type="project" value="UniProtKB-KW"/>
</dbReference>
<dbReference type="Pfam" id="PF08281">
    <property type="entry name" value="Sigma70_r4_2"/>
    <property type="match status" value="1"/>
</dbReference>
<dbReference type="SUPFAM" id="SSF88659">
    <property type="entry name" value="Sigma3 and sigma4 domains of RNA polymerase sigma factors"/>
    <property type="match status" value="1"/>
</dbReference>
<protein>
    <recommendedName>
        <fullName evidence="10">Sigma-70 family RNA polymerase sigma factor</fullName>
    </recommendedName>
</protein>
<feature type="compositionally biased region" description="Low complexity" evidence="5">
    <location>
        <begin position="314"/>
        <end position="364"/>
    </location>
</feature>
<dbReference type="InterPro" id="IPR039425">
    <property type="entry name" value="RNA_pol_sigma-70-like"/>
</dbReference>
<proteinExistence type="inferred from homology"/>
<evidence type="ECO:0000256" key="1">
    <source>
        <dbReference type="ARBA" id="ARBA00010641"/>
    </source>
</evidence>
<dbReference type="AlphaFoldDB" id="A0A2T4UH20"/>
<name>A0A2T4UH20_9ACTN</name>
<evidence type="ECO:0000256" key="5">
    <source>
        <dbReference type="SAM" id="MobiDB-lite"/>
    </source>
</evidence>
<gene>
    <name evidence="8" type="ORF">C7Y72_02090</name>
</gene>